<evidence type="ECO:0000256" key="5">
    <source>
        <dbReference type="ARBA" id="ARBA00022692"/>
    </source>
</evidence>
<keyword evidence="4" id="KW-0973">c-di-GMP</keyword>
<evidence type="ECO:0000256" key="4">
    <source>
        <dbReference type="ARBA" id="ARBA00022636"/>
    </source>
</evidence>
<reference evidence="12 13" key="1">
    <citation type="submission" date="2018-01" db="EMBL/GenBank/DDBJ databases">
        <title>Complete and assembled Genome of Pantoea calida DSM22759T.</title>
        <authorList>
            <person name="Stevens M.J.A."/>
            <person name="Zurfluh K."/>
            <person name="Stephan R."/>
        </authorList>
    </citation>
    <scope>NUCLEOTIDE SEQUENCE [LARGE SCALE GENOMIC DNA]</scope>
    <source>
        <strain evidence="12 13">DSM 22759</strain>
    </source>
</reference>
<name>A0ABM6S2K8_9GAMM</name>
<comment type="catalytic activity">
    <reaction evidence="9">
        <text>3',3'-c-di-GMP + H2O = 5'-phosphoguanylyl(3'-&gt;5')guanosine + H(+)</text>
        <dbReference type="Rhea" id="RHEA:24902"/>
        <dbReference type="ChEBI" id="CHEBI:15377"/>
        <dbReference type="ChEBI" id="CHEBI:15378"/>
        <dbReference type="ChEBI" id="CHEBI:58754"/>
        <dbReference type="ChEBI" id="CHEBI:58805"/>
        <dbReference type="EC" id="3.1.4.52"/>
    </reaction>
</comment>
<feature type="domain" description="EAL" evidence="11">
    <location>
        <begin position="266"/>
        <end position="519"/>
    </location>
</feature>
<evidence type="ECO:0000313" key="12">
    <source>
        <dbReference type="EMBL" id="AUY25939.1"/>
    </source>
</evidence>
<evidence type="ECO:0000256" key="3">
    <source>
        <dbReference type="ARBA" id="ARBA00022475"/>
    </source>
</evidence>
<evidence type="ECO:0000256" key="10">
    <source>
        <dbReference type="SAM" id="Phobius"/>
    </source>
</evidence>
<keyword evidence="6" id="KW-0378">Hydrolase</keyword>
<dbReference type="EC" id="3.1.4.52" evidence="2"/>
<dbReference type="InterPro" id="IPR035919">
    <property type="entry name" value="EAL_sf"/>
</dbReference>
<evidence type="ECO:0000256" key="1">
    <source>
        <dbReference type="ARBA" id="ARBA00004651"/>
    </source>
</evidence>
<keyword evidence="7 10" id="KW-1133">Transmembrane helix</keyword>
<dbReference type="SUPFAM" id="SSF141868">
    <property type="entry name" value="EAL domain-like"/>
    <property type="match status" value="1"/>
</dbReference>
<dbReference type="PANTHER" id="PTHR33121">
    <property type="entry name" value="CYCLIC DI-GMP PHOSPHODIESTERASE PDEF"/>
    <property type="match status" value="1"/>
</dbReference>
<evidence type="ECO:0000256" key="7">
    <source>
        <dbReference type="ARBA" id="ARBA00022989"/>
    </source>
</evidence>
<dbReference type="Pfam" id="PF12792">
    <property type="entry name" value="CSS-motif"/>
    <property type="match status" value="1"/>
</dbReference>
<dbReference type="CDD" id="cd01948">
    <property type="entry name" value="EAL"/>
    <property type="match status" value="1"/>
</dbReference>
<dbReference type="InterPro" id="IPR024744">
    <property type="entry name" value="CSS-motif_dom"/>
</dbReference>
<dbReference type="InterPro" id="IPR050706">
    <property type="entry name" value="Cyclic-di-GMP_PDE-like"/>
</dbReference>
<dbReference type="SMART" id="SM00052">
    <property type="entry name" value="EAL"/>
    <property type="match status" value="1"/>
</dbReference>
<proteinExistence type="predicted"/>
<evidence type="ECO:0000256" key="2">
    <source>
        <dbReference type="ARBA" id="ARBA00012282"/>
    </source>
</evidence>
<keyword evidence="13" id="KW-1185">Reference proteome</keyword>
<dbReference type="PROSITE" id="PS50883">
    <property type="entry name" value="EAL"/>
    <property type="match status" value="1"/>
</dbReference>
<organism evidence="12 13">
    <name type="scientific">Mixta calida</name>
    <dbReference type="NCBI Taxonomy" id="665913"/>
    <lineage>
        <taxon>Bacteria</taxon>
        <taxon>Pseudomonadati</taxon>
        <taxon>Pseudomonadota</taxon>
        <taxon>Gammaproteobacteria</taxon>
        <taxon>Enterobacterales</taxon>
        <taxon>Erwiniaceae</taxon>
        <taxon>Mixta</taxon>
    </lineage>
</organism>
<evidence type="ECO:0000259" key="11">
    <source>
        <dbReference type="PROSITE" id="PS50883"/>
    </source>
</evidence>
<dbReference type="GeneID" id="84633210"/>
<keyword evidence="5 10" id="KW-0812">Transmembrane</keyword>
<gene>
    <name evidence="12" type="ORF">C2E16_14135</name>
</gene>
<feature type="transmembrane region" description="Helical" evidence="10">
    <location>
        <begin position="242"/>
        <end position="263"/>
    </location>
</feature>
<feature type="transmembrane region" description="Helical" evidence="10">
    <location>
        <begin position="20"/>
        <end position="40"/>
    </location>
</feature>
<keyword evidence="8 10" id="KW-0472">Membrane</keyword>
<dbReference type="PANTHER" id="PTHR33121:SF73">
    <property type="entry name" value="CYCLIC DI-GMP PHOSPHODIESTERASE PDEN-RELATED"/>
    <property type="match status" value="1"/>
</dbReference>
<evidence type="ECO:0000313" key="13">
    <source>
        <dbReference type="Proteomes" id="UP000237673"/>
    </source>
</evidence>
<sequence>MPLSRVIKRHAVHPRRIAGLSAITGFVFFMIFSAVALFIIHHKRAQQHDRLANAGKAYIYALFDNLEKSLLPLLPYTDGNCQQASGELSSRAAFTAGVRSILLVRAGNVWCSSATGAFLLPAHTFSPSLMLSRSRDVRLVAGTPKIPHRPALLLWLAHPTHSHQGVLTTLDLNMTPLLMLAARQHGIDGLAIAAGNLALLTWNNHLIPRAALPTAPLRQFTLPGYPLTFYLYGSNLPMMDMAMALLAGLLLAVAVASGCWLIFSLRLRPGKEILAAIKRNEFHVVYQPLIEAVSGRVYGLEALLRWTHPLTGPIPPDAFISYAESQNMIVPLTRHLFTLVARDARLLCPHLPSGVTLGLNIAPGHLAADSFRQDVDAWIATMPTAHFDYVFEITERTMVSEKNAAEMFDWLRAQQIAIAIDDFGTGHSALIYLEKFCFDYLKIDRGFIQSIGMETVTSPVLDVVLNLARKLNLKTVAEGVETEEQAAWLLKRGVTHMQGYLFSRPLPPDELIAWLQKRQAHLLMAQPEND</sequence>
<dbReference type="InterPro" id="IPR001633">
    <property type="entry name" value="EAL_dom"/>
</dbReference>
<dbReference type="Pfam" id="PF00563">
    <property type="entry name" value="EAL"/>
    <property type="match status" value="1"/>
</dbReference>
<evidence type="ECO:0000256" key="9">
    <source>
        <dbReference type="ARBA" id="ARBA00034290"/>
    </source>
</evidence>
<protein>
    <recommendedName>
        <fullName evidence="2">cyclic-guanylate-specific phosphodiesterase</fullName>
        <ecNumber evidence="2">3.1.4.52</ecNumber>
    </recommendedName>
</protein>
<keyword evidence="3" id="KW-1003">Cell membrane</keyword>
<dbReference type="EMBL" id="CP026378">
    <property type="protein sequence ID" value="AUY25939.1"/>
    <property type="molecule type" value="Genomic_DNA"/>
</dbReference>
<dbReference type="Proteomes" id="UP000237673">
    <property type="component" value="Chromosome"/>
</dbReference>
<dbReference type="RefSeq" id="WP_038625189.1">
    <property type="nucleotide sequence ID" value="NZ_CAXONQ010000035.1"/>
</dbReference>
<accession>A0ABM6S2K8</accession>
<evidence type="ECO:0000256" key="8">
    <source>
        <dbReference type="ARBA" id="ARBA00023136"/>
    </source>
</evidence>
<dbReference type="NCBIfam" id="NF007839">
    <property type="entry name" value="PRK10551.1"/>
    <property type="match status" value="1"/>
</dbReference>
<comment type="subcellular location">
    <subcellularLocation>
        <location evidence="1">Cell membrane</location>
        <topology evidence="1">Multi-pass membrane protein</topology>
    </subcellularLocation>
</comment>
<dbReference type="Gene3D" id="3.20.20.450">
    <property type="entry name" value="EAL domain"/>
    <property type="match status" value="1"/>
</dbReference>
<evidence type="ECO:0000256" key="6">
    <source>
        <dbReference type="ARBA" id="ARBA00022801"/>
    </source>
</evidence>